<proteinExistence type="predicted"/>
<protein>
    <submittedName>
        <fullName evidence="1">Uncharacterized protein</fullName>
    </submittedName>
</protein>
<reference evidence="1" key="1">
    <citation type="submission" date="2018-04" db="EMBL/GenBank/DDBJ databases">
        <title>Draft genome sequence of the Candidatus Spirobacillus cienkowskii, a pathogen of freshwater Daphnia species, reconstructed from hemolymph metagenomic reads.</title>
        <authorList>
            <person name="Bresciani L."/>
            <person name="Lemos L.N."/>
            <person name="Wale N."/>
            <person name="Lin J.Y."/>
            <person name="Fernandes G.R."/>
            <person name="Duffy M.A."/>
            <person name="Rodrigues J.M."/>
        </authorList>
    </citation>
    <scope>NUCLEOTIDE SEQUENCE [LARGE SCALE GENOMIC DNA]</scope>
    <source>
        <strain evidence="1">Binning01</strain>
    </source>
</reference>
<keyword evidence="2" id="KW-1185">Reference proteome</keyword>
<evidence type="ECO:0000313" key="1">
    <source>
        <dbReference type="EMBL" id="RDB35728.1"/>
    </source>
</evidence>
<dbReference type="Proteomes" id="UP000253934">
    <property type="component" value="Unassembled WGS sequence"/>
</dbReference>
<sequence length="85" mass="9611">MKKKIIIGLAITATLIYFEISCGKKEFANNLFDSINATNLVNPEYRLSTEVIKEIDKTIYDIKFTSAFTIIAEIDNNTPSTKFLT</sequence>
<dbReference type="AlphaFoldDB" id="A0A369KPH0"/>
<comment type="caution">
    <text evidence="1">The sequence shown here is derived from an EMBL/GenBank/DDBJ whole genome shotgun (WGS) entry which is preliminary data.</text>
</comment>
<name>A0A369KPH0_9BACT</name>
<accession>A0A369KPH0</accession>
<evidence type="ECO:0000313" key="2">
    <source>
        <dbReference type="Proteomes" id="UP000253934"/>
    </source>
</evidence>
<gene>
    <name evidence="1" type="ORF">DCC88_08490</name>
</gene>
<organism evidence="1 2">
    <name type="scientific">Spirobacillus cienkowskii</name>
    <dbReference type="NCBI Taxonomy" id="495820"/>
    <lineage>
        <taxon>Bacteria</taxon>
        <taxon>Pseudomonadati</taxon>
        <taxon>Bdellovibrionota</taxon>
        <taxon>Oligoflexia</taxon>
        <taxon>Silvanigrellales</taxon>
        <taxon>Spirobacillus</taxon>
    </lineage>
</organism>
<dbReference type="EMBL" id="QOVW01000076">
    <property type="protein sequence ID" value="RDB35728.1"/>
    <property type="molecule type" value="Genomic_DNA"/>
</dbReference>